<gene>
    <name evidence="1" type="ORF">C0Z19_03210</name>
</gene>
<proteinExistence type="predicted"/>
<dbReference type="EMBL" id="PNYB01000002">
    <property type="protein sequence ID" value="PMS27870.1"/>
    <property type="molecule type" value="Genomic_DNA"/>
</dbReference>
<dbReference type="AlphaFoldDB" id="A0A2N7WEK7"/>
<protein>
    <submittedName>
        <fullName evidence="1">UDP-glucose 4-epimerase</fullName>
    </submittedName>
</protein>
<dbReference type="RefSeq" id="WP_102608520.1">
    <property type="nucleotide sequence ID" value="NZ_CADIKD010000004.1"/>
</dbReference>
<reference evidence="1 2" key="1">
    <citation type="submission" date="2018-01" db="EMBL/GenBank/DDBJ databases">
        <title>Whole genome analyses suggest that Burkholderia sensu lato contains two further novel genera in the rhizoxinica-symbiotica group Mycetohabitans gen. nov., and Trinickia gen. nov.: implications for the evolution of diazotrophy and nodulation in the Burkholderiaceae.</title>
        <authorList>
            <person name="Estrada-de los Santos P."/>
            <person name="Palmer M."/>
            <person name="Chavez-Ramirez B."/>
            <person name="Beukes C."/>
            <person name="Steenkamp E.T."/>
            <person name="Hirsch A.M."/>
            <person name="Manyaka P."/>
            <person name="Maluk M."/>
            <person name="Lafos M."/>
            <person name="Crook M."/>
            <person name="Gross E."/>
            <person name="Simon M.F."/>
            <person name="Bueno dos Reis Junior F."/>
            <person name="Poole P.S."/>
            <person name="Venter S.N."/>
            <person name="James E.K."/>
        </authorList>
    </citation>
    <scope>NUCLEOTIDE SEQUENCE [LARGE SCALE GENOMIC DNA]</scope>
    <source>
        <strain evidence="1 2">GP25-8</strain>
    </source>
</reference>
<sequence length="78" mass="9111">MSMSGKVSDRDWSVSVQTHPTPDGFACTIHVIHRESKGKFQHQFRHFKVFRTEQDAMLDGLREGMDWIRHKLARAICK</sequence>
<keyword evidence="2" id="KW-1185">Reference proteome</keyword>
<comment type="caution">
    <text evidence="1">The sequence shown here is derived from an EMBL/GenBank/DDBJ whole genome shotgun (WGS) entry which is preliminary data.</text>
</comment>
<evidence type="ECO:0000313" key="1">
    <source>
        <dbReference type="EMBL" id="PMS27870.1"/>
    </source>
</evidence>
<organism evidence="1 2">
    <name type="scientific">Trinickia soli</name>
    <dbReference type="NCBI Taxonomy" id="380675"/>
    <lineage>
        <taxon>Bacteria</taxon>
        <taxon>Pseudomonadati</taxon>
        <taxon>Pseudomonadota</taxon>
        <taxon>Betaproteobacteria</taxon>
        <taxon>Burkholderiales</taxon>
        <taxon>Burkholderiaceae</taxon>
        <taxon>Trinickia</taxon>
    </lineage>
</organism>
<name>A0A2N7WEK7_9BURK</name>
<evidence type="ECO:0000313" key="2">
    <source>
        <dbReference type="Proteomes" id="UP000235347"/>
    </source>
</evidence>
<dbReference type="Proteomes" id="UP000235347">
    <property type="component" value="Unassembled WGS sequence"/>
</dbReference>
<accession>A0A2N7WEK7</accession>